<accession>A0ABD2JE99</accession>
<feature type="transmembrane region" description="Helical" evidence="1">
    <location>
        <begin position="52"/>
        <end position="76"/>
    </location>
</feature>
<sequence>MTTTFKARTTTAFDEICLGNLEVQQKSKKKNKEEAIVKFDVHRPGECPSIKIIIIFLFVTAPFVLFSVMVISYYFIQF</sequence>
<dbReference type="EMBL" id="JBICBT010000994">
    <property type="protein sequence ID" value="KAL3088902.1"/>
    <property type="molecule type" value="Genomic_DNA"/>
</dbReference>
<protein>
    <recommendedName>
        <fullName evidence="4">Transmembrane protein</fullName>
    </recommendedName>
</protein>
<evidence type="ECO:0008006" key="4">
    <source>
        <dbReference type="Google" id="ProtNLM"/>
    </source>
</evidence>
<evidence type="ECO:0000313" key="3">
    <source>
        <dbReference type="Proteomes" id="UP001620626"/>
    </source>
</evidence>
<dbReference type="AlphaFoldDB" id="A0ABD2JE99"/>
<name>A0ABD2JE99_9BILA</name>
<dbReference type="Proteomes" id="UP001620626">
    <property type="component" value="Unassembled WGS sequence"/>
</dbReference>
<keyword evidence="1" id="KW-1133">Transmembrane helix</keyword>
<organism evidence="2 3">
    <name type="scientific">Heterodera trifolii</name>
    <dbReference type="NCBI Taxonomy" id="157864"/>
    <lineage>
        <taxon>Eukaryota</taxon>
        <taxon>Metazoa</taxon>
        <taxon>Ecdysozoa</taxon>
        <taxon>Nematoda</taxon>
        <taxon>Chromadorea</taxon>
        <taxon>Rhabditida</taxon>
        <taxon>Tylenchina</taxon>
        <taxon>Tylenchomorpha</taxon>
        <taxon>Tylenchoidea</taxon>
        <taxon>Heteroderidae</taxon>
        <taxon>Heteroderinae</taxon>
        <taxon>Heterodera</taxon>
    </lineage>
</organism>
<keyword evidence="3" id="KW-1185">Reference proteome</keyword>
<evidence type="ECO:0000256" key="1">
    <source>
        <dbReference type="SAM" id="Phobius"/>
    </source>
</evidence>
<proteinExistence type="predicted"/>
<gene>
    <name evidence="2" type="ORF">niasHT_021772</name>
</gene>
<keyword evidence="1" id="KW-0812">Transmembrane</keyword>
<comment type="caution">
    <text evidence="2">The sequence shown here is derived from an EMBL/GenBank/DDBJ whole genome shotgun (WGS) entry which is preliminary data.</text>
</comment>
<keyword evidence="1" id="KW-0472">Membrane</keyword>
<reference evidence="2 3" key="1">
    <citation type="submission" date="2024-10" db="EMBL/GenBank/DDBJ databases">
        <authorList>
            <person name="Kim D."/>
        </authorList>
    </citation>
    <scope>NUCLEOTIDE SEQUENCE [LARGE SCALE GENOMIC DNA]</scope>
    <source>
        <strain evidence="2">BH-2024</strain>
    </source>
</reference>
<evidence type="ECO:0000313" key="2">
    <source>
        <dbReference type="EMBL" id="KAL3088902.1"/>
    </source>
</evidence>